<organism evidence="3 4">
    <name type="scientific">Neolewinella litorea</name>
    <dbReference type="NCBI Taxonomy" id="2562452"/>
    <lineage>
        <taxon>Bacteria</taxon>
        <taxon>Pseudomonadati</taxon>
        <taxon>Bacteroidota</taxon>
        <taxon>Saprospiria</taxon>
        <taxon>Saprospirales</taxon>
        <taxon>Lewinellaceae</taxon>
        <taxon>Neolewinella</taxon>
    </lineage>
</organism>
<keyword evidence="1" id="KW-0732">Signal</keyword>
<accession>A0A4V3XLN8</accession>
<evidence type="ECO:0000256" key="1">
    <source>
        <dbReference type="SAM" id="SignalP"/>
    </source>
</evidence>
<name>A0A4V3XLN8_9BACT</name>
<dbReference type="InterPro" id="IPR041700">
    <property type="entry name" value="OMP_b-brl_3"/>
</dbReference>
<evidence type="ECO:0000313" key="3">
    <source>
        <dbReference type="EMBL" id="THH41613.1"/>
    </source>
</evidence>
<proteinExistence type="predicted"/>
<dbReference type="EMBL" id="SRSF01000001">
    <property type="protein sequence ID" value="THH41613.1"/>
    <property type="molecule type" value="Genomic_DNA"/>
</dbReference>
<gene>
    <name evidence="3" type="ORF">E4021_03185</name>
</gene>
<reference evidence="3 4" key="1">
    <citation type="submission" date="2019-04" db="EMBL/GenBank/DDBJ databases">
        <title>Lewinella litorea sp. nov., isolated from a marine sand.</title>
        <authorList>
            <person name="Yoon J.-H."/>
        </authorList>
    </citation>
    <scope>NUCLEOTIDE SEQUENCE [LARGE SCALE GENOMIC DNA]</scope>
    <source>
        <strain evidence="3 4">HSMS-39</strain>
    </source>
</reference>
<feature type="domain" description="Outer membrane protein beta-barrel" evidence="2">
    <location>
        <begin position="457"/>
        <end position="785"/>
    </location>
</feature>
<sequence>MKILSLLCLCFVAAGLHAQSEISATVVDTTGTTLPGANAILLRTSDTLLTSFGTTNNKGVFIMQNVPAGEYILRVSFLGFERPDQPLTITASDQYLGLGELRMYPAGFQLTGVEVTADRIPIRMKGDTMLYDAEAFAVGENAKVEDLLRRLPGMSIDANGQLTWRGKPVQEVMINGKPFFAGNSTLVTQNLDAKALKNVEVFDQKSDNEEITGIDDGEENTTVNLEMKEEFKAKVFGELYGGVGTSGSTDDQRYDAGGKLFRISDATQIGVLATINNVNRVGFTGDELMNFNRSSGRGSWYSTGGQGSLPYYDGGQTPGQNRSIAAGVNFGRTVGENGQLTMDYTLFDRKQAQLVVERQAFTRANNRRTVSSAQRDASTNYSHRVSFEYEHELDTISRLTVEGAGYFSGNENRGLAVTEVTSDDVPSDEYTVEELSDGLSPGGNVGMRYNTRLGGKRGRTFGANASGSYAKNQTDLEVLTEGLDENGSGSLAIAGSLQNGLQLQNRRTNSVNLNGEVNYTEPLTEKLRLETELGYGFDEDEGDYRFRLDEESTVNLLTRRWTSLRGGTGLIYRYGERNNLQAGLDVQRNSLQIMGDTARLSNYTYLLPNLGYRVNAGKANIRFRYNSRVQTPSVQQLQTIARPSLTGRVTVGNPDLDPAVNHNLSANFWFNDQFRALNFYGSFGGGYTDNAFGNSLTFTSNQQIYQTVNVSHAWNNYAYVGSTIGMAFMNGELRLNANSNGSRGQGFVEGLARTNISRNLSASGDLTTEFNEKTFLKAGYTYSQNVNSFDDEESVDIVTVTHDLLAQFELEVSPKWRLETRFLYRIFEAASFAGATNIPDLRARVELRPFKKAGHYFVLGGEDLLNQNTVINRQAQAFVTTETISNGLGRYFLATFHYQL</sequence>
<dbReference type="SUPFAM" id="SSF56935">
    <property type="entry name" value="Porins"/>
    <property type="match status" value="1"/>
</dbReference>
<keyword evidence="3" id="KW-0675">Receptor</keyword>
<dbReference type="Gene3D" id="2.60.40.1120">
    <property type="entry name" value="Carboxypeptidase-like, regulatory domain"/>
    <property type="match status" value="1"/>
</dbReference>
<protein>
    <submittedName>
        <fullName evidence="3">TonB-dependent receptor</fullName>
    </submittedName>
</protein>
<dbReference type="RefSeq" id="WP_136456457.1">
    <property type="nucleotide sequence ID" value="NZ_SRSF01000001.1"/>
</dbReference>
<dbReference type="Pfam" id="PF14905">
    <property type="entry name" value="OMP_b-brl_3"/>
    <property type="match status" value="1"/>
</dbReference>
<dbReference type="Pfam" id="PF13620">
    <property type="entry name" value="CarboxypepD_reg"/>
    <property type="match status" value="1"/>
</dbReference>
<comment type="caution">
    <text evidence="3">The sequence shown here is derived from an EMBL/GenBank/DDBJ whole genome shotgun (WGS) entry which is preliminary data.</text>
</comment>
<evidence type="ECO:0000313" key="4">
    <source>
        <dbReference type="Proteomes" id="UP000308528"/>
    </source>
</evidence>
<feature type="signal peptide" evidence="1">
    <location>
        <begin position="1"/>
        <end position="18"/>
    </location>
</feature>
<feature type="chain" id="PRO_5020224466" evidence="1">
    <location>
        <begin position="19"/>
        <end position="900"/>
    </location>
</feature>
<keyword evidence="4" id="KW-1185">Reference proteome</keyword>
<evidence type="ECO:0000259" key="2">
    <source>
        <dbReference type="Pfam" id="PF14905"/>
    </source>
</evidence>
<dbReference type="Proteomes" id="UP000308528">
    <property type="component" value="Unassembled WGS sequence"/>
</dbReference>
<dbReference type="SUPFAM" id="SSF49452">
    <property type="entry name" value="Starch-binding domain-like"/>
    <property type="match status" value="1"/>
</dbReference>
<dbReference type="AlphaFoldDB" id="A0A4V3XLN8"/>
<dbReference type="InterPro" id="IPR013784">
    <property type="entry name" value="Carb-bd-like_fold"/>
</dbReference>
<dbReference type="GO" id="GO:0030246">
    <property type="term" value="F:carbohydrate binding"/>
    <property type="evidence" value="ECO:0007669"/>
    <property type="project" value="InterPro"/>
</dbReference>
<dbReference type="OrthoDB" id="1682379at2"/>